<gene>
    <name evidence="1" type="ORF">Agub_g1116</name>
</gene>
<proteinExistence type="predicted"/>
<dbReference type="Proteomes" id="UP001054857">
    <property type="component" value="Unassembled WGS sequence"/>
</dbReference>
<sequence length="191" mass="20891">MVRVAIDLTLSDDEHEVLHLYKRSRSTAPEASSSDVVIMRDTADSDVEDISPQEFKEAVAAATGKKAGGGEEAESLEDDDIVITASYGQAATRDMPHPRPDCGVHSFTTGTSKSNSSHCSNCFCYVCDVKASECEFWGTGARTQDHANAMPKAYWDRLRQAAKVGDKAKLAAKFNTHTARKSKRMSRRSSR</sequence>
<keyword evidence="2" id="KW-1185">Reference proteome</keyword>
<evidence type="ECO:0000313" key="1">
    <source>
        <dbReference type="EMBL" id="GFR40543.1"/>
    </source>
</evidence>
<organism evidence="1 2">
    <name type="scientific">Astrephomene gubernaculifera</name>
    <dbReference type="NCBI Taxonomy" id="47775"/>
    <lineage>
        <taxon>Eukaryota</taxon>
        <taxon>Viridiplantae</taxon>
        <taxon>Chlorophyta</taxon>
        <taxon>core chlorophytes</taxon>
        <taxon>Chlorophyceae</taxon>
        <taxon>CS clade</taxon>
        <taxon>Chlamydomonadales</taxon>
        <taxon>Astrephomenaceae</taxon>
        <taxon>Astrephomene</taxon>
    </lineage>
</organism>
<comment type="caution">
    <text evidence="1">The sequence shown here is derived from an EMBL/GenBank/DDBJ whole genome shotgun (WGS) entry which is preliminary data.</text>
</comment>
<accession>A0AAD3DFA6</accession>
<dbReference type="PANTHER" id="PTHR33443">
    <property type="entry name" value="ZGC:112980"/>
    <property type="match status" value="1"/>
</dbReference>
<dbReference type="EMBL" id="BMAR01000001">
    <property type="protein sequence ID" value="GFR40543.1"/>
    <property type="molecule type" value="Genomic_DNA"/>
</dbReference>
<dbReference type="AlphaFoldDB" id="A0AAD3DFA6"/>
<protein>
    <submittedName>
        <fullName evidence="1">Uncharacterized protein</fullName>
    </submittedName>
</protein>
<dbReference type="PANTHER" id="PTHR33443:SF30">
    <property type="entry name" value="SARCOSINE DEHYDROGENASE-2C PROTEIN"/>
    <property type="match status" value="1"/>
</dbReference>
<name>A0AAD3DFA6_9CHLO</name>
<evidence type="ECO:0000313" key="2">
    <source>
        <dbReference type="Proteomes" id="UP001054857"/>
    </source>
</evidence>
<dbReference type="InterPro" id="IPR053234">
    <property type="entry name" value="RPM1_Interactor"/>
</dbReference>
<reference evidence="1 2" key="1">
    <citation type="journal article" date="2021" name="Sci. Rep.">
        <title>Genome sequencing of the multicellular alga Astrephomene provides insights into convergent evolution of germ-soma differentiation.</title>
        <authorList>
            <person name="Yamashita S."/>
            <person name="Yamamoto K."/>
            <person name="Matsuzaki R."/>
            <person name="Suzuki S."/>
            <person name="Yamaguchi H."/>
            <person name="Hirooka S."/>
            <person name="Minakuchi Y."/>
            <person name="Miyagishima S."/>
            <person name="Kawachi M."/>
            <person name="Toyoda A."/>
            <person name="Nozaki H."/>
        </authorList>
    </citation>
    <scope>NUCLEOTIDE SEQUENCE [LARGE SCALE GENOMIC DNA]</scope>
    <source>
        <strain evidence="1 2">NIES-4017</strain>
    </source>
</reference>